<feature type="domain" description="Penicillin-binding protein OB-like" evidence="29">
    <location>
        <begin position="328"/>
        <end position="440"/>
    </location>
</feature>
<evidence type="ECO:0000256" key="19">
    <source>
        <dbReference type="ARBA" id="ARBA00023136"/>
    </source>
</evidence>
<evidence type="ECO:0000256" key="2">
    <source>
        <dbReference type="ARBA" id="ARBA00004752"/>
    </source>
</evidence>
<feature type="transmembrane region" description="Helical" evidence="26">
    <location>
        <begin position="20"/>
        <end position="43"/>
    </location>
</feature>
<dbReference type="InterPro" id="IPR023346">
    <property type="entry name" value="Lysozyme-like_dom_sf"/>
</dbReference>
<keyword evidence="9" id="KW-0121">Carboxypeptidase</keyword>
<keyword evidence="13 26" id="KW-0812">Transmembrane</keyword>
<keyword evidence="10" id="KW-0645">Protease</keyword>
<evidence type="ECO:0000256" key="4">
    <source>
        <dbReference type="ARBA" id="ARBA00007739"/>
    </source>
</evidence>
<comment type="caution">
    <text evidence="30">The sequence shown here is derived from an EMBL/GenBank/DDBJ whole genome shotgun (WGS) entry which is preliminary data.</text>
</comment>
<evidence type="ECO:0000256" key="15">
    <source>
        <dbReference type="ARBA" id="ARBA00022960"/>
    </source>
</evidence>
<evidence type="ECO:0000256" key="9">
    <source>
        <dbReference type="ARBA" id="ARBA00022645"/>
    </source>
</evidence>
<gene>
    <name evidence="30" type="ORF">PPG34_07335</name>
</gene>
<evidence type="ECO:0000256" key="17">
    <source>
        <dbReference type="ARBA" id="ARBA00022984"/>
    </source>
</evidence>
<dbReference type="InterPro" id="IPR036950">
    <property type="entry name" value="PBP_transglycosylase"/>
</dbReference>
<evidence type="ECO:0000313" key="31">
    <source>
        <dbReference type="Proteomes" id="UP001250932"/>
    </source>
</evidence>
<accession>A0ABU3K6W2</accession>
<keyword evidence="14" id="KW-0378">Hydrolase</keyword>
<evidence type="ECO:0000259" key="28">
    <source>
        <dbReference type="Pfam" id="PF00912"/>
    </source>
</evidence>
<dbReference type="RefSeq" id="WP_313832526.1">
    <property type="nucleotide sequence ID" value="NZ_JAQOUE010000001.1"/>
</dbReference>
<keyword evidence="12" id="KW-0808">Transferase</keyword>
<evidence type="ECO:0000259" key="29">
    <source>
        <dbReference type="Pfam" id="PF17092"/>
    </source>
</evidence>
<feature type="domain" description="Glycosyl transferase family 51" evidence="28">
    <location>
        <begin position="68"/>
        <end position="242"/>
    </location>
</feature>
<feature type="domain" description="Penicillin-binding protein transpeptidase" evidence="27">
    <location>
        <begin position="442"/>
        <end position="687"/>
    </location>
</feature>
<keyword evidence="17" id="KW-0573">Peptidoglycan synthesis</keyword>
<dbReference type="PANTHER" id="PTHR32282:SF27">
    <property type="entry name" value="PENICILLIN-BINDING PROTEIN 1A"/>
    <property type="match status" value="1"/>
</dbReference>
<dbReference type="EMBL" id="JAQOUE010000001">
    <property type="protein sequence ID" value="MDT7042162.1"/>
    <property type="molecule type" value="Genomic_DNA"/>
</dbReference>
<evidence type="ECO:0000256" key="16">
    <source>
        <dbReference type="ARBA" id="ARBA00022968"/>
    </source>
</evidence>
<evidence type="ECO:0000256" key="1">
    <source>
        <dbReference type="ARBA" id="ARBA00004249"/>
    </source>
</evidence>
<keyword evidence="20" id="KW-0046">Antibiotic resistance</keyword>
<evidence type="ECO:0000259" key="27">
    <source>
        <dbReference type="Pfam" id="PF00905"/>
    </source>
</evidence>
<evidence type="ECO:0000256" key="6">
    <source>
        <dbReference type="ARBA" id="ARBA00018638"/>
    </source>
</evidence>
<comment type="similarity">
    <text evidence="3">In the C-terminal section; belongs to the transpeptidase family.</text>
</comment>
<keyword evidence="21" id="KW-0511">Multifunctional enzyme</keyword>
<evidence type="ECO:0000256" key="23">
    <source>
        <dbReference type="ARBA" id="ARBA00034000"/>
    </source>
</evidence>
<evidence type="ECO:0000256" key="12">
    <source>
        <dbReference type="ARBA" id="ARBA00022679"/>
    </source>
</evidence>
<reference evidence="30 31" key="1">
    <citation type="journal article" date="2023" name="ISME J.">
        <title>Cultivation and genomic characterization of novel and ubiquitous marine nitrite-oxidizing bacteria from the Nitrospirales.</title>
        <authorList>
            <person name="Mueller A.J."/>
            <person name="Daebeler A."/>
            <person name="Herbold C.W."/>
            <person name="Kirkegaard R.H."/>
            <person name="Daims H."/>
        </authorList>
    </citation>
    <scope>NUCLEOTIDE SEQUENCE [LARGE SCALE GENOMIC DNA]</scope>
    <source>
        <strain evidence="30 31">EB</strain>
    </source>
</reference>
<comment type="catalytic activity">
    <reaction evidence="25">
        <text>[GlcNAc-(1-&gt;4)-Mur2Ac(oyl-L-Ala-gamma-D-Glu-L-Lys-D-Ala-D-Ala)](n)-di-trans,octa-cis-undecaprenyl diphosphate + beta-D-GlcNAc-(1-&gt;4)-Mur2Ac(oyl-L-Ala-gamma-D-Glu-L-Lys-D-Ala-D-Ala)-di-trans,octa-cis-undecaprenyl diphosphate = [GlcNAc-(1-&gt;4)-Mur2Ac(oyl-L-Ala-gamma-D-Glu-L-Lys-D-Ala-D-Ala)](n+1)-di-trans,octa-cis-undecaprenyl diphosphate + di-trans,octa-cis-undecaprenyl diphosphate + H(+)</text>
        <dbReference type="Rhea" id="RHEA:23708"/>
        <dbReference type="Rhea" id="RHEA-COMP:9602"/>
        <dbReference type="Rhea" id="RHEA-COMP:9603"/>
        <dbReference type="ChEBI" id="CHEBI:15378"/>
        <dbReference type="ChEBI" id="CHEBI:58405"/>
        <dbReference type="ChEBI" id="CHEBI:60033"/>
        <dbReference type="ChEBI" id="CHEBI:78435"/>
        <dbReference type="EC" id="2.4.99.28"/>
    </reaction>
</comment>
<evidence type="ECO:0000256" key="5">
    <source>
        <dbReference type="ARBA" id="ARBA00012448"/>
    </source>
</evidence>
<dbReference type="Proteomes" id="UP001250932">
    <property type="component" value="Unassembled WGS sequence"/>
</dbReference>
<evidence type="ECO:0000256" key="22">
    <source>
        <dbReference type="ARBA" id="ARBA00023316"/>
    </source>
</evidence>
<dbReference type="InterPro" id="IPR001264">
    <property type="entry name" value="Glyco_trans_51"/>
</dbReference>
<dbReference type="Pfam" id="PF00912">
    <property type="entry name" value="Transgly"/>
    <property type="match status" value="1"/>
</dbReference>
<dbReference type="InterPro" id="IPR001460">
    <property type="entry name" value="PCN-bd_Tpept"/>
</dbReference>
<dbReference type="InterPro" id="IPR012338">
    <property type="entry name" value="Beta-lactam/transpept-like"/>
</dbReference>
<evidence type="ECO:0000256" key="21">
    <source>
        <dbReference type="ARBA" id="ARBA00023268"/>
    </source>
</evidence>
<evidence type="ECO:0000313" key="30">
    <source>
        <dbReference type="EMBL" id="MDT7042162.1"/>
    </source>
</evidence>
<organism evidence="30 31">
    <name type="scientific">Candidatus Nitronereus thalassa</name>
    <dbReference type="NCBI Taxonomy" id="3020898"/>
    <lineage>
        <taxon>Bacteria</taxon>
        <taxon>Pseudomonadati</taxon>
        <taxon>Nitrospirota</taxon>
        <taxon>Nitrospiria</taxon>
        <taxon>Nitrospirales</taxon>
        <taxon>Nitrospiraceae</taxon>
        <taxon>Candidatus Nitronereus</taxon>
    </lineage>
</organism>
<evidence type="ECO:0000256" key="18">
    <source>
        <dbReference type="ARBA" id="ARBA00022989"/>
    </source>
</evidence>
<keyword evidence="8" id="KW-0997">Cell inner membrane</keyword>
<keyword evidence="11" id="KW-0328">Glycosyltransferase</keyword>
<keyword evidence="7" id="KW-1003">Cell membrane</keyword>
<evidence type="ECO:0000256" key="3">
    <source>
        <dbReference type="ARBA" id="ARBA00007090"/>
    </source>
</evidence>
<dbReference type="Gene3D" id="1.10.3810.10">
    <property type="entry name" value="Biosynthetic peptidoglycan transglycosylase-like"/>
    <property type="match status" value="1"/>
</dbReference>
<dbReference type="Pfam" id="PF00905">
    <property type="entry name" value="Transpeptidase"/>
    <property type="match status" value="1"/>
</dbReference>
<dbReference type="Pfam" id="PF17092">
    <property type="entry name" value="PCB_OB"/>
    <property type="match status" value="1"/>
</dbReference>
<evidence type="ECO:0000256" key="26">
    <source>
        <dbReference type="SAM" id="Phobius"/>
    </source>
</evidence>
<evidence type="ECO:0000256" key="10">
    <source>
        <dbReference type="ARBA" id="ARBA00022670"/>
    </source>
</evidence>
<keyword evidence="16" id="KW-0735">Signal-anchor</keyword>
<dbReference type="SUPFAM" id="SSF56601">
    <property type="entry name" value="beta-lactamase/transpeptidase-like"/>
    <property type="match status" value="1"/>
</dbReference>
<name>A0ABU3K6W2_9BACT</name>
<dbReference type="SUPFAM" id="SSF53955">
    <property type="entry name" value="Lysozyme-like"/>
    <property type="match status" value="1"/>
</dbReference>
<keyword evidence="15" id="KW-0133">Cell shape</keyword>
<dbReference type="EC" id="2.4.99.28" evidence="24"/>
<evidence type="ECO:0000256" key="14">
    <source>
        <dbReference type="ARBA" id="ARBA00022801"/>
    </source>
</evidence>
<keyword evidence="18 26" id="KW-1133">Transmembrane helix</keyword>
<dbReference type="InterPro" id="IPR031376">
    <property type="entry name" value="PCB_OB"/>
</dbReference>
<dbReference type="Gene3D" id="3.40.710.10">
    <property type="entry name" value="DD-peptidase/beta-lactamase superfamily"/>
    <property type="match status" value="2"/>
</dbReference>
<dbReference type="PANTHER" id="PTHR32282">
    <property type="entry name" value="BINDING PROTEIN TRANSPEPTIDASE, PUTATIVE-RELATED"/>
    <property type="match status" value="1"/>
</dbReference>
<evidence type="ECO:0000256" key="24">
    <source>
        <dbReference type="ARBA" id="ARBA00044770"/>
    </source>
</evidence>
<keyword evidence="19 26" id="KW-0472">Membrane</keyword>
<dbReference type="EC" id="3.4.16.4" evidence="5"/>
<evidence type="ECO:0000256" key="25">
    <source>
        <dbReference type="ARBA" id="ARBA00049902"/>
    </source>
</evidence>
<comment type="subcellular location">
    <subcellularLocation>
        <location evidence="1">Cell inner membrane</location>
        <topology evidence="1">Single-pass type II membrane protein</topology>
    </subcellularLocation>
</comment>
<evidence type="ECO:0000256" key="20">
    <source>
        <dbReference type="ARBA" id="ARBA00023251"/>
    </source>
</evidence>
<comment type="similarity">
    <text evidence="4">In the N-terminal section; belongs to the glycosyltransferase 51 family.</text>
</comment>
<comment type="catalytic activity">
    <reaction evidence="23">
        <text>Preferential cleavage: (Ac)2-L-Lys-D-Ala-|-D-Ala. Also transpeptidation of peptidyl-alanyl moieties that are N-acyl substituents of D-alanine.</text>
        <dbReference type="EC" id="3.4.16.4"/>
    </reaction>
</comment>
<evidence type="ECO:0000256" key="13">
    <source>
        <dbReference type="ARBA" id="ARBA00022692"/>
    </source>
</evidence>
<evidence type="ECO:0000256" key="8">
    <source>
        <dbReference type="ARBA" id="ARBA00022519"/>
    </source>
</evidence>
<comment type="pathway">
    <text evidence="2">Cell wall biogenesis; peptidoglycan biosynthesis.</text>
</comment>
<keyword evidence="31" id="KW-1185">Reference proteome</keyword>
<evidence type="ECO:0000256" key="11">
    <source>
        <dbReference type="ARBA" id="ARBA00022676"/>
    </source>
</evidence>
<dbReference type="InterPro" id="IPR050396">
    <property type="entry name" value="Glycosyltr_51/Transpeptidase"/>
</dbReference>
<proteinExistence type="inferred from homology"/>
<protein>
    <recommendedName>
        <fullName evidence="6">Penicillin-binding protein 1A</fullName>
        <ecNumber evidence="24">2.4.99.28</ecNumber>
        <ecNumber evidence="5">3.4.16.4</ecNumber>
    </recommendedName>
</protein>
<dbReference type="NCBIfam" id="TIGR02074">
    <property type="entry name" value="PBP_1a_fam"/>
    <property type="match status" value="1"/>
</dbReference>
<evidence type="ECO:0000256" key="7">
    <source>
        <dbReference type="ARBA" id="ARBA00022475"/>
    </source>
</evidence>
<keyword evidence="22" id="KW-0961">Cell wall biogenesis/degradation</keyword>
<sequence>MKPSEILSLNPQSRRWPRFLLIAVLSITGLGIGGTIALAWYAATGLPTLAILHEYQPSLITKVHADNGQVMGQFYVERRILAPLNEVPQHLINAVIAVEDTRFFEHPGLDIWGIFRATWTNLKRGGKFEGASTITQQLARTLFLSSERTFRRKIRELILALKMEVVLTKDQILEMYLNQIYFGHGAYGIGSAALTYFGKGLSELNLPESAFLAGLPKAPSTYSPYKNYDLAKKRQEHVLGRMAQANFISAEVAQEAIETKLTFQRRSIERVAPYFLEDVRQHLVNEYGESMVYKGGLQVFTTLNIDMQRMAENAIQTGLRQLDKRQGWRGPLRHEDPLAMLPEDPPDELPEPGEILEGIVTKVAKEEVTILARGLVGKILLKDMLWAKRRLAQDDLVTEAKNIPITSAKQLLRPGDVIEVTIKSTKKDQLQFSLEQTPLVEGAIMAIDPRTGAIRAMVGGYDFERSQFNRALLSVRQPGSAFKPIIYATALDSGMTPATLVLDAPVVYEQEDPGKTWKPENYEKRFFGPITLREALRHSRNAATVRLLEQLGVRRVTEFSRSLGIRSPLSQDLSLALGSSGITLEEITAAYGVFANQGLALKPYTISMVKDQDEKIIEQHLFNPQQVVSPETAYLITHMMMDVIQSGTGKRARSIGRPLAGKTGTTNSYRDAWFVGYAPNLTVGVWVGFDGVETLGKIESGAHAALPIWTQFVGEALQSLPVQTFAIPDGIQFAEIDQATGTLVSEPTKTTTTEVFAEGTVPQRPARTTADPLDFYEFDQLDEGGATQ</sequence>